<dbReference type="NCBIfam" id="NF003239">
    <property type="entry name" value="PRK04199.1-4"/>
    <property type="match status" value="1"/>
</dbReference>
<proteinExistence type="inferred from homology"/>
<keyword evidence="3" id="KW-0687">Ribonucleoprotein</keyword>
<dbReference type="GO" id="GO:0005840">
    <property type="term" value="C:ribosome"/>
    <property type="evidence" value="ECO:0007669"/>
    <property type="project" value="UniProtKB-KW"/>
</dbReference>
<reference evidence="4 5" key="1">
    <citation type="submission" date="2015-06" db="EMBL/GenBank/DDBJ databases">
        <title>New insights into the roles of widespread benthic archaea in carbon and nitrogen cycling.</title>
        <authorList>
            <person name="Lazar C.S."/>
            <person name="Baker B.J."/>
            <person name="Seitz K.W."/>
            <person name="Hyde A.S."/>
            <person name="Dick G.J."/>
            <person name="Hinrichs K.-U."/>
            <person name="Teske A.P."/>
        </authorList>
    </citation>
    <scope>NUCLEOTIDE SEQUENCE [LARGE SCALE GENOMIC DNA]</scope>
    <source>
        <strain evidence="4">DG-45</strain>
    </source>
</reference>
<accession>A0A0M0BLA7</accession>
<dbReference type="GO" id="GO:0003735">
    <property type="term" value="F:structural constituent of ribosome"/>
    <property type="evidence" value="ECO:0007669"/>
    <property type="project" value="InterPro"/>
</dbReference>
<dbReference type="Proteomes" id="UP000037210">
    <property type="component" value="Unassembled WGS sequence"/>
</dbReference>
<comment type="similarity">
    <text evidence="1">Belongs to the universal ribosomal protein uL16 family.</text>
</comment>
<dbReference type="GO" id="GO:0006412">
    <property type="term" value="P:translation"/>
    <property type="evidence" value="ECO:0007669"/>
    <property type="project" value="InterPro"/>
</dbReference>
<evidence type="ECO:0000313" key="5">
    <source>
        <dbReference type="Proteomes" id="UP000037210"/>
    </source>
</evidence>
<dbReference type="InterPro" id="IPR016180">
    <property type="entry name" value="Ribosomal_uL16_dom"/>
</dbReference>
<dbReference type="AlphaFoldDB" id="A0A0M0BLA7"/>
<gene>
    <name evidence="4" type="ORF">AC482_06800</name>
</gene>
<dbReference type="GO" id="GO:1990904">
    <property type="term" value="C:ribonucleoprotein complex"/>
    <property type="evidence" value="ECO:0007669"/>
    <property type="project" value="UniProtKB-KW"/>
</dbReference>
<evidence type="ECO:0000256" key="1">
    <source>
        <dbReference type="ARBA" id="ARBA00008931"/>
    </source>
</evidence>
<dbReference type="InterPro" id="IPR001197">
    <property type="entry name" value="Ribosomal_uL16_euk_arch"/>
</dbReference>
<protein>
    <submittedName>
        <fullName evidence="4">Uncharacterized protein</fullName>
    </submittedName>
</protein>
<keyword evidence="2" id="KW-0689">Ribosomal protein</keyword>
<dbReference type="CDD" id="cd01433">
    <property type="entry name" value="Ribosomal_L16_L10e"/>
    <property type="match status" value="1"/>
</dbReference>
<dbReference type="PATRIC" id="fig|1685127.3.peg.212"/>
<dbReference type="InterPro" id="IPR036920">
    <property type="entry name" value="Ribosomal_uL16_sf"/>
</dbReference>
<dbReference type="Gene3D" id="3.90.1170.10">
    <property type="entry name" value="Ribosomal protein L10e/L16"/>
    <property type="match status" value="1"/>
</dbReference>
<comment type="caution">
    <text evidence="4">The sequence shown here is derived from an EMBL/GenBank/DDBJ whole genome shotgun (WGS) entry which is preliminary data.</text>
</comment>
<name>A0A0M0BLA7_9ARCH</name>
<dbReference type="InterPro" id="IPR047873">
    <property type="entry name" value="Ribosomal_uL16"/>
</dbReference>
<dbReference type="PIRSF" id="PIRSF005590">
    <property type="entry name" value="Ribosomal_L10"/>
    <property type="match status" value="1"/>
</dbReference>
<dbReference type="SUPFAM" id="SSF54686">
    <property type="entry name" value="Ribosomal protein L16p/L10e"/>
    <property type="match status" value="1"/>
</dbReference>
<sequence length="164" mass="18449">MKAKNFREIKGSPYTRRKYMGGVPGSKIVKFTMGDPTGEFDYAVELINLMDAQIRHNALEAARIAANRLLELRLGREGFKLKIIPYPHHVLREHKRINVAQADRFQEGMSRAYGKPVGTAARVRRGAPIIIAEVDEGGLEVAKEALKRASDKFPVTSRITIRHN</sequence>
<evidence type="ECO:0000256" key="2">
    <source>
        <dbReference type="ARBA" id="ARBA00022980"/>
    </source>
</evidence>
<organism evidence="4 5">
    <name type="scientific">miscellaneous Crenarchaeota group-15 archaeon DG-45</name>
    <dbReference type="NCBI Taxonomy" id="1685127"/>
    <lineage>
        <taxon>Archaea</taxon>
        <taxon>Candidatus Bathyarchaeota</taxon>
        <taxon>MCG-15</taxon>
    </lineage>
</organism>
<dbReference type="EMBL" id="LFWZ01000068">
    <property type="protein sequence ID" value="KON29333.1"/>
    <property type="molecule type" value="Genomic_DNA"/>
</dbReference>
<dbReference type="PANTHER" id="PTHR11726">
    <property type="entry name" value="60S RIBOSOMAL PROTEIN L10"/>
    <property type="match status" value="1"/>
</dbReference>
<evidence type="ECO:0000313" key="4">
    <source>
        <dbReference type="EMBL" id="KON29333.1"/>
    </source>
</evidence>
<dbReference type="Pfam" id="PF00252">
    <property type="entry name" value="Ribosomal_L16"/>
    <property type="match status" value="1"/>
</dbReference>
<evidence type="ECO:0000256" key="3">
    <source>
        <dbReference type="ARBA" id="ARBA00023274"/>
    </source>
</evidence>